<sequence>MNASPVQLKRTDPAKRVVPPRPFAAALLAASFTALLYVIEFVDRVVPANLQREGIEARTLSGLDGVLWAPLLHGPWGHVVANTVPVMLFGFLVMSGGIGQWLAVTTTVWLGSGLGVWLVGPPDAVTIGASGLAFGWLAFLLVRGIFNRSVGQLVLAAVLFFVYGGMFWGVLPTVAGNISWQGHLFGAIAGVLAAWLVSRADRTTRLPARTSVPGNLGA</sequence>
<accession>A0ABW2C4Y7</accession>
<feature type="transmembrane region" description="Helical" evidence="5">
    <location>
        <begin position="21"/>
        <end position="39"/>
    </location>
</feature>
<keyword evidence="3 5" id="KW-1133">Transmembrane helix</keyword>
<organism evidence="7 8">
    <name type="scientific">Haloechinothrix salitolerans</name>
    <dbReference type="NCBI Taxonomy" id="926830"/>
    <lineage>
        <taxon>Bacteria</taxon>
        <taxon>Bacillati</taxon>
        <taxon>Actinomycetota</taxon>
        <taxon>Actinomycetes</taxon>
        <taxon>Pseudonocardiales</taxon>
        <taxon>Pseudonocardiaceae</taxon>
        <taxon>Haloechinothrix</taxon>
    </lineage>
</organism>
<evidence type="ECO:0000313" key="7">
    <source>
        <dbReference type="EMBL" id="MFC6870415.1"/>
    </source>
</evidence>
<dbReference type="InterPro" id="IPR035952">
    <property type="entry name" value="Rhomboid-like_sf"/>
</dbReference>
<keyword evidence="2 5" id="KW-0812">Transmembrane</keyword>
<keyword evidence="4 5" id="KW-0472">Membrane</keyword>
<comment type="caution">
    <text evidence="7">The sequence shown here is derived from an EMBL/GenBank/DDBJ whole genome shotgun (WGS) entry which is preliminary data.</text>
</comment>
<feature type="transmembrane region" description="Helical" evidence="5">
    <location>
        <begin position="125"/>
        <end position="146"/>
    </location>
</feature>
<evidence type="ECO:0000256" key="3">
    <source>
        <dbReference type="ARBA" id="ARBA00022989"/>
    </source>
</evidence>
<dbReference type="RefSeq" id="WP_345395153.1">
    <property type="nucleotide sequence ID" value="NZ_BAABLA010000023.1"/>
</dbReference>
<reference evidence="8" key="1">
    <citation type="journal article" date="2019" name="Int. J. Syst. Evol. Microbiol.">
        <title>The Global Catalogue of Microorganisms (GCM) 10K type strain sequencing project: providing services to taxonomists for standard genome sequencing and annotation.</title>
        <authorList>
            <consortium name="The Broad Institute Genomics Platform"/>
            <consortium name="The Broad Institute Genome Sequencing Center for Infectious Disease"/>
            <person name="Wu L."/>
            <person name="Ma J."/>
        </authorList>
    </citation>
    <scope>NUCLEOTIDE SEQUENCE [LARGE SCALE GENOMIC DNA]</scope>
    <source>
        <strain evidence="8">KCTC 32255</strain>
    </source>
</reference>
<dbReference type="GO" id="GO:0016787">
    <property type="term" value="F:hydrolase activity"/>
    <property type="evidence" value="ECO:0007669"/>
    <property type="project" value="UniProtKB-KW"/>
</dbReference>
<dbReference type="PANTHER" id="PTHR43066">
    <property type="entry name" value="RHOMBOID-RELATED PROTEIN"/>
    <property type="match status" value="1"/>
</dbReference>
<dbReference type="Pfam" id="PF01694">
    <property type="entry name" value="Rhomboid"/>
    <property type="match status" value="1"/>
</dbReference>
<evidence type="ECO:0000256" key="5">
    <source>
        <dbReference type="SAM" id="Phobius"/>
    </source>
</evidence>
<protein>
    <submittedName>
        <fullName evidence="7">Rhomboid family protein</fullName>
        <ecNumber evidence="7">3.4.21.-</ecNumber>
    </submittedName>
</protein>
<proteinExistence type="predicted"/>
<keyword evidence="7" id="KW-0378">Hydrolase</keyword>
<dbReference type="SUPFAM" id="SSF144091">
    <property type="entry name" value="Rhomboid-like"/>
    <property type="match status" value="1"/>
</dbReference>
<evidence type="ECO:0000256" key="4">
    <source>
        <dbReference type="ARBA" id="ARBA00023136"/>
    </source>
</evidence>
<evidence type="ECO:0000256" key="1">
    <source>
        <dbReference type="ARBA" id="ARBA00004141"/>
    </source>
</evidence>
<name>A0ABW2C4Y7_9PSEU</name>
<evidence type="ECO:0000259" key="6">
    <source>
        <dbReference type="Pfam" id="PF01694"/>
    </source>
</evidence>
<evidence type="ECO:0000313" key="8">
    <source>
        <dbReference type="Proteomes" id="UP001596337"/>
    </source>
</evidence>
<feature type="transmembrane region" description="Helical" evidence="5">
    <location>
        <begin position="178"/>
        <end position="197"/>
    </location>
</feature>
<feature type="domain" description="Peptidase S54 rhomboid" evidence="6">
    <location>
        <begin position="68"/>
        <end position="199"/>
    </location>
</feature>
<keyword evidence="8" id="KW-1185">Reference proteome</keyword>
<dbReference type="Proteomes" id="UP001596337">
    <property type="component" value="Unassembled WGS sequence"/>
</dbReference>
<gene>
    <name evidence="7" type="ORF">ACFQGD_25085</name>
</gene>
<dbReference type="Gene3D" id="1.20.1540.10">
    <property type="entry name" value="Rhomboid-like"/>
    <property type="match status" value="1"/>
</dbReference>
<dbReference type="EC" id="3.4.21.-" evidence="7"/>
<feature type="transmembrane region" description="Helical" evidence="5">
    <location>
        <begin position="153"/>
        <end position="172"/>
    </location>
</feature>
<dbReference type="EMBL" id="JBHSXX010000001">
    <property type="protein sequence ID" value="MFC6870415.1"/>
    <property type="molecule type" value="Genomic_DNA"/>
</dbReference>
<evidence type="ECO:0000256" key="2">
    <source>
        <dbReference type="ARBA" id="ARBA00022692"/>
    </source>
</evidence>
<comment type="subcellular location">
    <subcellularLocation>
        <location evidence="1">Membrane</location>
        <topology evidence="1">Multi-pass membrane protein</topology>
    </subcellularLocation>
</comment>
<dbReference type="InterPro" id="IPR022764">
    <property type="entry name" value="Peptidase_S54_rhomboid_dom"/>
</dbReference>